<evidence type="ECO:0000313" key="1">
    <source>
        <dbReference type="EMBL" id="HFZ08589.1"/>
    </source>
</evidence>
<dbReference type="AlphaFoldDB" id="A0A7V3J9E2"/>
<proteinExistence type="predicted"/>
<dbReference type="InterPro" id="IPR012657">
    <property type="entry name" value="23S_rRNA-intervening_sequence"/>
</dbReference>
<sequence>MEEKARIRSFRDLDVYRTAHEAAMLVLKEIVPKLPKEEKDDLGDQLRRSVKAVPRLIAEGFAKRHQVKGFQKYLDDAQGESNESQASLEQCRDAYDKFVDLKICEKLIDTYDKISRQLYNLSLAWNKFYEKRSYDARLTKCISQTQTNYERQ</sequence>
<protein>
    <submittedName>
        <fullName evidence="1">Four helix bundle protein</fullName>
    </submittedName>
</protein>
<gene>
    <name evidence="1" type="ORF">ENV41_00445</name>
</gene>
<dbReference type="Pfam" id="PF05635">
    <property type="entry name" value="23S_rRNA_IVP"/>
    <property type="match status" value="1"/>
</dbReference>
<dbReference type="Gene3D" id="1.20.1440.60">
    <property type="entry name" value="23S rRNA-intervening sequence"/>
    <property type="match status" value="1"/>
</dbReference>
<accession>A0A7V3J9E2</accession>
<reference evidence="1" key="1">
    <citation type="journal article" date="2020" name="mSystems">
        <title>Genome- and Community-Level Interaction Insights into Carbon Utilization and Element Cycling Functions of Hydrothermarchaeota in Hydrothermal Sediment.</title>
        <authorList>
            <person name="Zhou Z."/>
            <person name="Liu Y."/>
            <person name="Xu W."/>
            <person name="Pan J."/>
            <person name="Luo Z.H."/>
            <person name="Li M."/>
        </authorList>
    </citation>
    <scope>NUCLEOTIDE SEQUENCE [LARGE SCALE GENOMIC DNA]</scope>
    <source>
        <strain evidence="1">SpSt-757</strain>
    </source>
</reference>
<dbReference type="EMBL" id="DTGG01000019">
    <property type="protein sequence ID" value="HFZ08589.1"/>
    <property type="molecule type" value="Genomic_DNA"/>
</dbReference>
<dbReference type="InterPro" id="IPR036583">
    <property type="entry name" value="23S_rRNA_IVS_sf"/>
</dbReference>
<comment type="caution">
    <text evidence="1">The sequence shown here is derived from an EMBL/GenBank/DDBJ whole genome shotgun (WGS) entry which is preliminary data.</text>
</comment>
<dbReference type="NCBIfam" id="TIGR02436">
    <property type="entry name" value="four helix bundle protein"/>
    <property type="match status" value="1"/>
</dbReference>
<organism evidence="1">
    <name type="scientific">candidate division CPR3 bacterium</name>
    <dbReference type="NCBI Taxonomy" id="2268181"/>
    <lineage>
        <taxon>Bacteria</taxon>
        <taxon>Bacteria division CPR3</taxon>
    </lineage>
</organism>
<dbReference type="SUPFAM" id="SSF158446">
    <property type="entry name" value="IVS-encoded protein-like"/>
    <property type="match status" value="1"/>
</dbReference>
<name>A0A7V3J9E2_UNCC3</name>